<dbReference type="EC" id="2.7.10.2" evidence="12"/>
<feature type="compositionally biased region" description="Pro residues" evidence="13">
    <location>
        <begin position="1102"/>
        <end position="1114"/>
    </location>
</feature>
<dbReference type="Pfam" id="PF07714">
    <property type="entry name" value="PK_Tyr_Ser-Thr"/>
    <property type="match status" value="1"/>
</dbReference>
<dbReference type="AlphaFoldDB" id="A0A8S4P023"/>
<evidence type="ECO:0000256" key="1">
    <source>
        <dbReference type="ARBA" id="ARBA00022443"/>
    </source>
</evidence>
<evidence type="ECO:0000256" key="10">
    <source>
        <dbReference type="PROSITE-ProRule" id="PRU00192"/>
    </source>
</evidence>
<feature type="region of interest" description="Disordered" evidence="13">
    <location>
        <begin position="812"/>
        <end position="1164"/>
    </location>
</feature>
<keyword evidence="1 10" id="KW-0728">SH3 domain</keyword>
<protein>
    <recommendedName>
        <fullName evidence="12">Tyrosine-protein kinase</fullName>
        <ecNumber evidence="12">2.7.10.2</ecNumber>
    </recommendedName>
</protein>
<keyword evidence="6 9" id="KW-0727">SH2 domain</keyword>
<comment type="catalytic activity">
    <reaction evidence="8 12">
        <text>L-tyrosyl-[protein] + ATP = O-phospho-L-tyrosyl-[protein] + ADP + H(+)</text>
        <dbReference type="Rhea" id="RHEA:10596"/>
        <dbReference type="Rhea" id="RHEA-COMP:10136"/>
        <dbReference type="Rhea" id="RHEA-COMP:20101"/>
        <dbReference type="ChEBI" id="CHEBI:15378"/>
        <dbReference type="ChEBI" id="CHEBI:30616"/>
        <dbReference type="ChEBI" id="CHEBI:46858"/>
        <dbReference type="ChEBI" id="CHEBI:61978"/>
        <dbReference type="ChEBI" id="CHEBI:456216"/>
        <dbReference type="EC" id="2.7.10.2"/>
    </reaction>
</comment>
<dbReference type="FunFam" id="1.10.510.10:FF:000052">
    <property type="entry name" value="Tyrosine-protein kinase"/>
    <property type="match status" value="1"/>
</dbReference>
<dbReference type="CDD" id="cd05052">
    <property type="entry name" value="PTKc_Abl"/>
    <property type="match status" value="1"/>
</dbReference>
<reference evidence="17" key="1">
    <citation type="submission" date="2022-03" db="EMBL/GenBank/DDBJ databases">
        <authorList>
            <person name="Martin C."/>
        </authorList>
    </citation>
    <scope>NUCLEOTIDE SEQUENCE</scope>
</reference>
<proteinExistence type="inferred from homology"/>
<evidence type="ECO:0000256" key="11">
    <source>
        <dbReference type="PROSITE-ProRule" id="PRU10141"/>
    </source>
</evidence>
<dbReference type="PROSITE" id="PS00109">
    <property type="entry name" value="PROTEIN_KINASE_TYR"/>
    <property type="match status" value="1"/>
</dbReference>
<feature type="compositionally biased region" description="Polar residues" evidence="13">
    <location>
        <begin position="596"/>
        <end position="609"/>
    </location>
</feature>
<dbReference type="InterPro" id="IPR017441">
    <property type="entry name" value="Protein_kinase_ATP_BS"/>
</dbReference>
<dbReference type="SMART" id="SM00219">
    <property type="entry name" value="TyrKc"/>
    <property type="match status" value="1"/>
</dbReference>
<feature type="domain" description="SH3" evidence="15">
    <location>
        <begin position="84"/>
        <end position="145"/>
    </location>
</feature>
<sequence length="1268" mass="140453">MGAQQGKESQRSQSVRPRSRGARDNIRASTVHSTNIFTEHNDALVQGRPLPIAPITPFDANLASRWMSRENLLATIGQSEESNPDPELFVALYDFAAGGDNQLTLVKGDQVHILGYNKTSEWVECKNKTGKLGWVPSNYIAPVNSLDKFSWYHGQVSRNAAEYLLSSGINGSFLVRESESSPGQRSISLRYEGRVYHYRISEDSDGKVYVTTEHRFYTLAELVHHHSMHSDGLITTLIYPAPKRNKPVVFGVSQEDKWEIERTEIAMKHRLGGGQYGDVYEGVWKRYNRTVAVKTLKEDTMALQDFMEEAGCMKEMKHPNLVQLLGVCTREPPFYIVTEFMSHGNLLDYLRNSNQSDLGPTVLMYIASQIASGMAYLETQNFIHRDLAARNCLVAENQVVKIADFGLARLIKEDTYTAHAGAKFPIKWTAPEGLAYNTFSCKSDVWAFGVLLWEIATYGMSPYPGVDLTEVYHLLEKGYRMECPAGCPPNIYSLMRKCWQWKADDRPTFKEINIGLENMFSNTTIGEEVEHELMRHTSGPPMKTPPNRKKQTGRRTPDRVPTPPQPRKSSLPVSSQSDSDGDKSGKRKSAPKPPARTSSFKNENLTPSSTRREIVPVPEAATERDSGLYSLERLSPSKDTGVAKMMESVDKEFQFLSDVNNSSSEERLSEHSRSRSTSRERSNGNKMTNLPAQRSAVSPVQFHLNEEDLNSNKNAVATVNSDNPYPIKPGQHPKVPIPLPNRASSKKTKSYPTQRKSREMEDPIKEEDSEPTIHKLDIGSVKQAISTYGTIPKGARIGQYLASLEENNQNYINKSKTDSAQKADKGNGDSEDNKFKSKSEDPLPPPPTWLKTPSDDDELSDSKEGNVKPSAILRSSSTSMVSQKSSYAEQRQLKDRGDSSEQSTNYYGGSLDSKTTRPKPSPRFPRTNPKAFDNKNGHVQTGYQDSAVINYSVRNTEESQMENKSLESIISDASDRSSPPVVKRNPVSNIKPNKVMDSGTSSMESSTDSIIDISPKPKPRTAAERRCVTSRQDQGGSGLRSPPPDSGLDTPKSPPTAGGIKFRPTSLPPAPPDPTIEVPQYKALNRGASLEGTESSTTSKQAPPPVATKPPPIGGKPTFPAGTKPFLAGLKPVLPSSTGSPALRHVNNPKVTKSESVDKEHKTNNVSNEPITKEAILNLVSTVETSIDQFLNKSITNFDVSSKMLELCNACREYAECLPPHGRFQFRELMTKLSNNGDKLTNSSDQEAERLASSSSKLVQNLSQIVKR</sequence>
<organism evidence="17 18">
    <name type="scientific">Owenia fusiformis</name>
    <name type="common">Polychaete worm</name>
    <dbReference type="NCBI Taxonomy" id="6347"/>
    <lineage>
        <taxon>Eukaryota</taxon>
        <taxon>Metazoa</taxon>
        <taxon>Spiralia</taxon>
        <taxon>Lophotrochozoa</taxon>
        <taxon>Annelida</taxon>
        <taxon>Polychaeta</taxon>
        <taxon>Sedentaria</taxon>
        <taxon>Canalipalpata</taxon>
        <taxon>Sabellida</taxon>
        <taxon>Oweniida</taxon>
        <taxon>Oweniidae</taxon>
        <taxon>Owenia</taxon>
    </lineage>
</organism>
<dbReference type="Gene3D" id="3.30.505.10">
    <property type="entry name" value="SH2 domain"/>
    <property type="match status" value="1"/>
</dbReference>
<dbReference type="FunFam" id="2.30.30.40:FF:000010">
    <property type="entry name" value="Tyrosine-protein kinase"/>
    <property type="match status" value="1"/>
</dbReference>
<name>A0A8S4P023_OWEFU</name>
<dbReference type="PANTHER" id="PTHR24418">
    <property type="entry name" value="TYROSINE-PROTEIN KINASE"/>
    <property type="match status" value="1"/>
</dbReference>
<dbReference type="InterPro" id="IPR008266">
    <property type="entry name" value="Tyr_kinase_AS"/>
</dbReference>
<feature type="compositionally biased region" description="Polar residues" evidence="13">
    <location>
        <begin position="1092"/>
        <end position="1101"/>
    </location>
</feature>
<evidence type="ECO:0000259" key="16">
    <source>
        <dbReference type="PROSITE" id="PS50011"/>
    </source>
</evidence>
<dbReference type="EMBL" id="CAIIXF020000006">
    <property type="protein sequence ID" value="CAH1785799.1"/>
    <property type="molecule type" value="Genomic_DNA"/>
</dbReference>
<comment type="similarity">
    <text evidence="12">Belongs to the protein kinase superfamily. Tyr protein kinase family.</text>
</comment>
<evidence type="ECO:0000256" key="9">
    <source>
        <dbReference type="PROSITE-ProRule" id="PRU00191"/>
    </source>
</evidence>
<feature type="region of interest" description="Disordered" evidence="13">
    <location>
        <begin position="1"/>
        <end position="32"/>
    </location>
</feature>
<dbReference type="InterPro" id="IPR001245">
    <property type="entry name" value="Ser-Thr/Tyr_kinase_cat_dom"/>
</dbReference>
<dbReference type="CDD" id="cd09935">
    <property type="entry name" value="SH2_ABL"/>
    <property type="match status" value="1"/>
</dbReference>
<dbReference type="CDD" id="cd11850">
    <property type="entry name" value="SH3_Abl"/>
    <property type="match status" value="1"/>
</dbReference>
<dbReference type="SUPFAM" id="SSF55550">
    <property type="entry name" value="SH2 domain"/>
    <property type="match status" value="1"/>
</dbReference>
<dbReference type="GO" id="GO:0023052">
    <property type="term" value="P:signaling"/>
    <property type="evidence" value="ECO:0007669"/>
    <property type="project" value="UniProtKB-ARBA"/>
</dbReference>
<feature type="compositionally biased region" description="Polar residues" evidence="13">
    <location>
        <begin position="684"/>
        <end position="698"/>
    </location>
</feature>
<dbReference type="InterPro" id="IPR001452">
    <property type="entry name" value="SH3_domain"/>
</dbReference>
<feature type="compositionally biased region" description="Low complexity" evidence="13">
    <location>
        <begin position="569"/>
        <end position="578"/>
    </location>
</feature>
<dbReference type="OrthoDB" id="98077at2759"/>
<dbReference type="SUPFAM" id="SSF56112">
    <property type="entry name" value="Protein kinase-like (PK-like)"/>
    <property type="match status" value="1"/>
</dbReference>
<evidence type="ECO:0000256" key="6">
    <source>
        <dbReference type="ARBA" id="ARBA00022999"/>
    </source>
</evidence>
<dbReference type="Pfam" id="PF08919">
    <property type="entry name" value="F_actin_bind"/>
    <property type="match status" value="1"/>
</dbReference>
<feature type="compositionally biased region" description="Low complexity" evidence="13">
    <location>
        <begin position="875"/>
        <end position="886"/>
    </location>
</feature>
<evidence type="ECO:0000256" key="3">
    <source>
        <dbReference type="ARBA" id="ARBA00022741"/>
    </source>
</evidence>
<dbReference type="PROSITE" id="PS00107">
    <property type="entry name" value="PROTEIN_KINASE_ATP"/>
    <property type="match status" value="1"/>
</dbReference>
<gene>
    <name evidence="17" type="ORF">OFUS_LOCUS11807</name>
</gene>
<comment type="caution">
    <text evidence="17">The sequence shown here is derived from an EMBL/GenBank/DDBJ whole genome shotgun (WGS) entry which is preliminary data.</text>
</comment>
<evidence type="ECO:0000256" key="2">
    <source>
        <dbReference type="ARBA" id="ARBA00022679"/>
    </source>
</evidence>
<dbReference type="InterPro" id="IPR011009">
    <property type="entry name" value="Kinase-like_dom_sf"/>
</dbReference>
<feature type="compositionally biased region" description="Basic and acidic residues" evidence="13">
    <location>
        <begin position="1152"/>
        <end position="1163"/>
    </location>
</feature>
<dbReference type="InterPro" id="IPR036028">
    <property type="entry name" value="SH3-like_dom_sf"/>
</dbReference>
<dbReference type="PRINTS" id="PR00452">
    <property type="entry name" value="SH3DOMAIN"/>
</dbReference>
<accession>A0A8S4P023</accession>
<keyword evidence="18" id="KW-1185">Reference proteome</keyword>
<feature type="domain" description="Protein kinase" evidence="16">
    <location>
        <begin position="265"/>
        <end position="534"/>
    </location>
</feature>
<feature type="compositionally biased region" description="Low complexity" evidence="13">
    <location>
        <begin position="996"/>
        <end position="1014"/>
    </location>
</feature>
<dbReference type="GO" id="GO:0004715">
    <property type="term" value="F:non-membrane spanning protein tyrosine kinase activity"/>
    <property type="evidence" value="ECO:0007669"/>
    <property type="project" value="UniProtKB-EC"/>
</dbReference>
<dbReference type="FunFam" id="3.30.200.20:FF:000037">
    <property type="entry name" value="Tyrosine-protein kinase"/>
    <property type="match status" value="1"/>
</dbReference>
<dbReference type="SMART" id="SM00326">
    <property type="entry name" value="SH3"/>
    <property type="match status" value="1"/>
</dbReference>
<feature type="region of interest" description="Disordered" evidence="13">
    <location>
        <begin position="657"/>
        <end position="774"/>
    </location>
</feature>
<dbReference type="InterPro" id="IPR000719">
    <property type="entry name" value="Prot_kinase_dom"/>
</dbReference>
<dbReference type="InterPro" id="IPR000980">
    <property type="entry name" value="SH2"/>
</dbReference>
<dbReference type="SUPFAM" id="SSF50044">
    <property type="entry name" value="SH3-domain"/>
    <property type="match status" value="1"/>
</dbReference>
<evidence type="ECO:0000256" key="13">
    <source>
        <dbReference type="SAM" id="MobiDB-lite"/>
    </source>
</evidence>
<dbReference type="Gene3D" id="1.10.510.10">
    <property type="entry name" value="Transferase(Phosphotransferase) domain 1"/>
    <property type="match status" value="1"/>
</dbReference>
<keyword evidence="7 12" id="KW-0829">Tyrosine-protein kinase</keyword>
<dbReference type="Pfam" id="PF00017">
    <property type="entry name" value="SH2"/>
    <property type="match status" value="1"/>
</dbReference>
<dbReference type="GO" id="GO:0005524">
    <property type="term" value="F:ATP binding"/>
    <property type="evidence" value="ECO:0007669"/>
    <property type="project" value="UniProtKB-UniRule"/>
</dbReference>
<dbReference type="PRINTS" id="PR00109">
    <property type="entry name" value="TYRKINASE"/>
</dbReference>
<dbReference type="Gene3D" id="1.20.120.330">
    <property type="entry name" value="Nucleotidyltransferases domain 2"/>
    <property type="match status" value="1"/>
</dbReference>
<evidence type="ECO:0000256" key="7">
    <source>
        <dbReference type="ARBA" id="ARBA00023137"/>
    </source>
</evidence>
<evidence type="ECO:0000256" key="8">
    <source>
        <dbReference type="ARBA" id="ARBA00051245"/>
    </source>
</evidence>
<feature type="region of interest" description="Disordered" evidence="13">
    <location>
        <begin position="535"/>
        <end position="628"/>
    </location>
</feature>
<feature type="compositionally biased region" description="Basic and acidic residues" evidence="13">
    <location>
        <begin position="815"/>
        <end position="841"/>
    </location>
</feature>
<evidence type="ECO:0000313" key="17">
    <source>
        <dbReference type="EMBL" id="CAH1785799.1"/>
    </source>
</evidence>
<evidence type="ECO:0000256" key="12">
    <source>
        <dbReference type="RuleBase" id="RU362096"/>
    </source>
</evidence>
<dbReference type="InterPro" id="IPR035837">
    <property type="entry name" value="ABL_SH2"/>
</dbReference>
<feature type="binding site" evidence="11">
    <location>
        <position position="294"/>
    </location>
    <ligand>
        <name>ATP</name>
        <dbReference type="ChEBI" id="CHEBI:30616"/>
    </ligand>
</feature>
<dbReference type="InterPro" id="IPR050198">
    <property type="entry name" value="Non-receptor_tyrosine_kinases"/>
</dbReference>
<dbReference type="PROSITE" id="PS50002">
    <property type="entry name" value="SH3"/>
    <property type="match status" value="1"/>
</dbReference>
<evidence type="ECO:0000259" key="14">
    <source>
        <dbReference type="PROSITE" id="PS50001"/>
    </source>
</evidence>
<dbReference type="PRINTS" id="PR00401">
    <property type="entry name" value="SH2DOMAIN"/>
</dbReference>
<dbReference type="InterPro" id="IPR015015">
    <property type="entry name" value="F-actin-binding"/>
</dbReference>
<keyword evidence="2 12" id="KW-0808">Transferase</keyword>
<feature type="compositionally biased region" description="Basic and acidic residues" evidence="13">
    <location>
        <begin position="664"/>
        <end position="683"/>
    </location>
</feature>
<evidence type="ECO:0000256" key="4">
    <source>
        <dbReference type="ARBA" id="ARBA00022777"/>
    </source>
</evidence>
<evidence type="ECO:0000313" key="18">
    <source>
        <dbReference type="Proteomes" id="UP000749559"/>
    </source>
</evidence>
<feature type="compositionally biased region" description="Polar residues" evidence="13">
    <location>
        <begin position="711"/>
        <end position="723"/>
    </location>
</feature>
<dbReference type="SMART" id="SM00252">
    <property type="entry name" value="SH2"/>
    <property type="match status" value="1"/>
</dbReference>
<dbReference type="Proteomes" id="UP000749559">
    <property type="component" value="Unassembled WGS sequence"/>
</dbReference>
<keyword evidence="3 11" id="KW-0547">Nucleotide-binding</keyword>
<feature type="compositionally biased region" description="Polar residues" evidence="13">
    <location>
        <begin position="937"/>
        <end position="954"/>
    </location>
</feature>
<dbReference type="PROSITE" id="PS50001">
    <property type="entry name" value="SH2"/>
    <property type="match status" value="1"/>
</dbReference>
<keyword evidence="5 11" id="KW-0067">ATP-binding</keyword>
<dbReference type="Pfam" id="PF00018">
    <property type="entry name" value="SH3_1"/>
    <property type="match status" value="1"/>
</dbReference>
<dbReference type="Gene3D" id="2.30.30.40">
    <property type="entry name" value="SH3 Domains"/>
    <property type="match status" value="1"/>
</dbReference>
<evidence type="ECO:0000256" key="5">
    <source>
        <dbReference type="ARBA" id="ARBA00022840"/>
    </source>
</evidence>
<dbReference type="InterPro" id="IPR020635">
    <property type="entry name" value="Tyr_kinase_cat_dom"/>
</dbReference>
<dbReference type="FunFam" id="3.30.505.10:FF:000004">
    <property type="entry name" value="Tyrosine-protein kinase"/>
    <property type="match status" value="1"/>
</dbReference>
<dbReference type="Gene3D" id="3.30.200.20">
    <property type="entry name" value="Phosphorylase Kinase, domain 1"/>
    <property type="match status" value="1"/>
</dbReference>
<feature type="domain" description="SH2" evidence="14">
    <location>
        <begin position="151"/>
        <end position="241"/>
    </location>
</feature>
<evidence type="ECO:0000259" key="15">
    <source>
        <dbReference type="PROSITE" id="PS50002"/>
    </source>
</evidence>
<dbReference type="GO" id="GO:0007154">
    <property type="term" value="P:cell communication"/>
    <property type="evidence" value="ECO:0007669"/>
    <property type="project" value="UniProtKB-ARBA"/>
</dbReference>
<dbReference type="InterPro" id="IPR036860">
    <property type="entry name" value="SH2_dom_sf"/>
</dbReference>
<dbReference type="PROSITE" id="PS50011">
    <property type="entry name" value="PROTEIN_KINASE_DOM"/>
    <property type="match status" value="1"/>
</dbReference>
<keyword evidence="4 12" id="KW-0418">Kinase</keyword>
<dbReference type="SMART" id="SM00808">
    <property type="entry name" value="FABD"/>
    <property type="match status" value="1"/>
</dbReference>